<gene>
    <name evidence="2" type="ORF">DMC30DRAFT_417732</name>
</gene>
<dbReference type="AlphaFoldDB" id="A0A5C5FTG6"/>
<feature type="coiled-coil region" evidence="1">
    <location>
        <begin position="174"/>
        <end position="208"/>
    </location>
</feature>
<accession>A0A5C5FTG6</accession>
<evidence type="ECO:0000313" key="2">
    <source>
        <dbReference type="EMBL" id="TNY19599.1"/>
    </source>
</evidence>
<keyword evidence="3" id="KW-1185">Reference proteome</keyword>
<sequence>MQSPTEKQLHQMRALRPLDSDLALVPSIGSPAEGTCGVTMAEVQTFKRQKVEHNAAAPAEVAVPAFSYTCTGRTYTRTAEGANDDIPLGWIRRAGDEHVSKATLSRSGVTLYARTCSVTVAHRADPRDQRPLDMCNGCFELSISPDVQRWQAAERQEPHPPRRGPGIKLSRRTLRELEESDAELRIKVRRHQVEVLSLRKSIVKLQEQLVKAGLTPCVKLSPPVDEDE</sequence>
<evidence type="ECO:0000313" key="3">
    <source>
        <dbReference type="Proteomes" id="UP000311382"/>
    </source>
</evidence>
<comment type="caution">
    <text evidence="2">The sequence shown here is derived from an EMBL/GenBank/DDBJ whole genome shotgun (WGS) entry which is preliminary data.</text>
</comment>
<organism evidence="2 3">
    <name type="scientific">Rhodotorula diobovata</name>
    <dbReference type="NCBI Taxonomy" id="5288"/>
    <lineage>
        <taxon>Eukaryota</taxon>
        <taxon>Fungi</taxon>
        <taxon>Dikarya</taxon>
        <taxon>Basidiomycota</taxon>
        <taxon>Pucciniomycotina</taxon>
        <taxon>Microbotryomycetes</taxon>
        <taxon>Sporidiobolales</taxon>
        <taxon>Sporidiobolaceae</taxon>
        <taxon>Rhodotorula</taxon>
    </lineage>
</organism>
<dbReference type="Proteomes" id="UP000311382">
    <property type="component" value="Unassembled WGS sequence"/>
</dbReference>
<proteinExistence type="predicted"/>
<reference evidence="2 3" key="1">
    <citation type="submission" date="2019-03" db="EMBL/GenBank/DDBJ databases">
        <title>Rhodosporidium diobovatum UCD-FST 08-225 genome sequencing, assembly, and annotation.</title>
        <authorList>
            <person name="Fakankun I.U."/>
            <person name="Fristensky B."/>
            <person name="Levin D.B."/>
        </authorList>
    </citation>
    <scope>NUCLEOTIDE SEQUENCE [LARGE SCALE GENOMIC DNA]</scope>
    <source>
        <strain evidence="2 3">UCD-FST 08-225</strain>
    </source>
</reference>
<protein>
    <submittedName>
        <fullName evidence="2">Uncharacterized protein</fullName>
    </submittedName>
</protein>
<dbReference type="EMBL" id="SOZI01000090">
    <property type="protein sequence ID" value="TNY19599.1"/>
    <property type="molecule type" value="Genomic_DNA"/>
</dbReference>
<evidence type="ECO:0000256" key="1">
    <source>
        <dbReference type="SAM" id="Coils"/>
    </source>
</evidence>
<keyword evidence="1" id="KW-0175">Coiled coil</keyword>
<name>A0A5C5FTG6_9BASI</name>